<dbReference type="PANTHER" id="PTHR34583:SF2">
    <property type="entry name" value="ANTIPORTER SUBUNIT MNHC2-RELATED"/>
    <property type="match status" value="1"/>
</dbReference>
<gene>
    <name evidence="8" type="ORF">J2S73_003971</name>
</gene>
<dbReference type="Proteomes" id="UP001229244">
    <property type="component" value="Unassembled WGS sequence"/>
</dbReference>
<dbReference type="RefSeq" id="WP_306887406.1">
    <property type="nucleotide sequence ID" value="NZ_JAUSUL010000005.1"/>
</dbReference>
<name>A0AAE4AUT1_9HYPH</name>
<evidence type="ECO:0000256" key="4">
    <source>
        <dbReference type="ARBA" id="ARBA00022692"/>
    </source>
</evidence>
<dbReference type="Pfam" id="PF00420">
    <property type="entry name" value="Oxidored_q2"/>
    <property type="match status" value="1"/>
</dbReference>
<feature type="transmembrane region" description="Helical" evidence="7">
    <location>
        <begin position="6"/>
        <end position="22"/>
    </location>
</feature>
<comment type="subcellular location">
    <subcellularLocation>
        <location evidence="1">Cell membrane</location>
        <topology evidence="1">Multi-pass membrane protein</topology>
    </subcellularLocation>
</comment>
<dbReference type="GO" id="GO:0005886">
    <property type="term" value="C:plasma membrane"/>
    <property type="evidence" value="ECO:0007669"/>
    <property type="project" value="UniProtKB-SubCell"/>
</dbReference>
<dbReference type="AlphaFoldDB" id="A0AAE4AUT1"/>
<organism evidence="8 9">
    <name type="scientific">Amorphus orientalis</name>
    <dbReference type="NCBI Taxonomy" id="649198"/>
    <lineage>
        <taxon>Bacteria</taxon>
        <taxon>Pseudomonadati</taxon>
        <taxon>Pseudomonadota</taxon>
        <taxon>Alphaproteobacteria</taxon>
        <taxon>Hyphomicrobiales</taxon>
        <taxon>Amorphaceae</taxon>
        <taxon>Amorphus</taxon>
    </lineage>
</organism>
<keyword evidence="4 7" id="KW-0812">Transmembrane</keyword>
<comment type="similarity">
    <text evidence="2">Belongs to the CPA3 antiporters (TC 2.A.63) subunit C family.</text>
</comment>
<feature type="transmembrane region" description="Helical" evidence="7">
    <location>
        <begin position="75"/>
        <end position="96"/>
    </location>
</feature>
<proteinExistence type="inferred from homology"/>
<keyword evidence="3" id="KW-1003">Cell membrane</keyword>
<dbReference type="InterPro" id="IPR050601">
    <property type="entry name" value="CPA3_antiporter_subunitC"/>
</dbReference>
<protein>
    <submittedName>
        <fullName evidence="8">Multicomponent Na+:H+ antiporter subunit C</fullName>
    </submittedName>
</protein>
<evidence type="ECO:0000313" key="9">
    <source>
        <dbReference type="Proteomes" id="UP001229244"/>
    </source>
</evidence>
<keyword evidence="6 7" id="KW-0472">Membrane</keyword>
<dbReference type="InterPro" id="IPR039428">
    <property type="entry name" value="NUOK/Mnh_C1-like"/>
</dbReference>
<evidence type="ECO:0000256" key="7">
    <source>
        <dbReference type="SAM" id="Phobius"/>
    </source>
</evidence>
<feature type="transmembrane region" description="Helical" evidence="7">
    <location>
        <begin position="29"/>
        <end position="49"/>
    </location>
</feature>
<accession>A0AAE4AUT1</accession>
<comment type="caution">
    <text evidence="8">The sequence shown here is derived from an EMBL/GenBank/DDBJ whole genome shotgun (WGS) entry which is preliminary data.</text>
</comment>
<dbReference type="PANTHER" id="PTHR34583">
    <property type="entry name" value="ANTIPORTER SUBUNIT MNHC2-RELATED"/>
    <property type="match status" value="1"/>
</dbReference>
<evidence type="ECO:0000256" key="6">
    <source>
        <dbReference type="ARBA" id="ARBA00023136"/>
    </source>
</evidence>
<evidence type="ECO:0000256" key="5">
    <source>
        <dbReference type="ARBA" id="ARBA00022989"/>
    </source>
</evidence>
<keyword evidence="9" id="KW-1185">Reference proteome</keyword>
<dbReference type="EMBL" id="JAUSUL010000005">
    <property type="protein sequence ID" value="MDQ0317487.1"/>
    <property type="molecule type" value="Genomic_DNA"/>
</dbReference>
<evidence type="ECO:0000256" key="2">
    <source>
        <dbReference type="ARBA" id="ARBA00010388"/>
    </source>
</evidence>
<evidence type="ECO:0000313" key="8">
    <source>
        <dbReference type="EMBL" id="MDQ0317487.1"/>
    </source>
</evidence>
<keyword evidence="5 7" id="KW-1133">Transmembrane helix</keyword>
<evidence type="ECO:0000256" key="1">
    <source>
        <dbReference type="ARBA" id="ARBA00004651"/>
    </source>
</evidence>
<evidence type="ECO:0000256" key="3">
    <source>
        <dbReference type="ARBA" id="ARBA00022475"/>
    </source>
</evidence>
<dbReference type="Gene3D" id="1.10.287.3510">
    <property type="match status" value="1"/>
</dbReference>
<sequence>MEASLALGFGALIAAGTYMLLARHILRMVLGLSLIAVAVNMLLFLAGGVGPEEPALIAAGAEVAAPGTANPLPQALVLTAVVIGFALLSFALVLAYRVQLALGFVDTDAMREAEPAGEDGR</sequence>
<reference evidence="8" key="1">
    <citation type="submission" date="2023-07" db="EMBL/GenBank/DDBJ databases">
        <title>Genomic Encyclopedia of Type Strains, Phase IV (KMG-IV): sequencing the most valuable type-strain genomes for metagenomic binning, comparative biology and taxonomic classification.</title>
        <authorList>
            <person name="Goeker M."/>
        </authorList>
    </citation>
    <scope>NUCLEOTIDE SEQUENCE</scope>
    <source>
        <strain evidence="8">DSM 21202</strain>
    </source>
</reference>